<name>A0ACC0I2C1_9ERIC</name>
<comment type="caution">
    <text evidence="1">The sequence shown here is derived from an EMBL/GenBank/DDBJ whole genome shotgun (WGS) entry which is preliminary data.</text>
</comment>
<evidence type="ECO:0000313" key="1">
    <source>
        <dbReference type="EMBL" id="KAI8019997.1"/>
    </source>
</evidence>
<accession>A0ACC0I2C1</accession>
<evidence type="ECO:0000313" key="2">
    <source>
        <dbReference type="Proteomes" id="UP001060215"/>
    </source>
</evidence>
<sequence length="169" mass="18344">MGNKTPPKKFPSKNFAVAHRLGPVPVDPPQLQRSPPRNRSSSISRSSLDSQSPKQANKDRSRSSSGSPPEKGGLVSYGNVSPDSGQRQANHLVFLLVLSLCLTMLFTSIEARPINDPIHFHHHHHDKMKSRTPRGVGNGHRYDQVLALRGIKSGPSPGDGNSIVTGVHN</sequence>
<organism evidence="1 2">
    <name type="scientific">Camellia lanceoleosa</name>
    <dbReference type="NCBI Taxonomy" id="1840588"/>
    <lineage>
        <taxon>Eukaryota</taxon>
        <taxon>Viridiplantae</taxon>
        <taxon>Streptophyta</taxon>
        <taxon>Embryophyta</taxon>
        <taxon>Tracheophyta</taxon>
        <taxon>Spermatophyta</taxon>
        <taxon>Magnoliopsida</taxon>
        <taxon>eudicotyledons</taxon>
        <taxon>Gunneridae</taxon>
        <taxon>Pentapetalae</taxon>
        <taxon>asterids</taxon>
        <taxon>Ericales</taxon>
        <taxon>Theaceae</taxon>
        <taxon>Camellia</taxon>
    </lineage>
</organism>
<keyword evidence="2" id="KW-1185">Reference proteome</keyword>
<dbReference type="Proteomes" id="UP001060215">
    <property type="component" value="Chromosome 2"/>
</dbReference>
<gene>
    <name evidence="1" type="ORF">LOK49_LG04G03706</name>
</gene>
<dbReference type="EMBL" id="CM045759">
    <property type="protein sequence ID" value="KAI8019997.1"/>
    <property type="molecule type" value="Genomic_DNA"/>
</dbReference>
<protein>
    <submittedName>
        <fullName evidence="1">Uncharacterized protein</fullName>
    </submittedName>
</protein>
<reference evidence="1 2" key="1">
    <citation type="journal article" date="2022" name="Plant J.">
        <title>Chromosome-level genome of Camellia lanceoleosa provides a valuable resource for understanding genome evolution and self-incompatibility.</title>
        <authorList>
            <person name="Gong W."/>
            <person name="Xiao S."/>
            <person name="Wang L."/>
            <person name="Liao Z."/>
            <person name="Chang Y."/>
            <person name="Mo W."/>
            <person name="Hu G."/>
            <person name="Li W."/>
            <person name="Zhao G."/>
            <person name="Zhu H."/>
            <person name="Hu X."/>
            <person name="Ji K."/>
            <person name="Xiang X."/>
            <person name="Song Q."/>
            <person name="Yuan D."/>
            <person name="Jin S."/>
            <person name="Zhang L."/>
        </authorList>
    </citation>
    <scope>NUCLEOTIDE SEQUENCE [LARGE SCALE GENOMIC DNA]</scope>
    <source>
        <strain evidence="1">SQ_2022a</strain>
    </source>
</reference>
<proteinExistence type="predicted"/>